<protein>
    <submittedName>
        <fullName evidence="1">Uncharacterized protein</fullName>
    </submittedName>
</protein>
<dbReference type="EMBL" id="HF935578">
    <property type="protein sequence ID" value="CCX10944.1"/>
    <property type="molecule type" value="Genomic_DNA"/>
</dbReference>
<sequence>MSTDQREGSITSSITFWNFVAP</sequence>
<dbReference type="Proteomes" id="UP000018144">
    <property type="component" value="Unassembled WGS sequence"/>
</dbReference>
<proteinExistence type="predicted"/>
<evidence type="ECO:0000313" key="2">
    <source>
        <dbReference type="Proteomes" id="UP000018144"/>
    </source>
</evidence>
<keyword evidence="2" id="KW-1185">Reference proteome</keyword>
<reference evidence="1 2" key="1">
    <citation type="journal article" date="2013" name="PLoS Genet.">
        <title>The genome and development-dependent transcriptomes of Pyronema confluens: a window into fungal evolution.</title>
        <authorList>
            <person name="Traeger S."/>
            <person name="Altegoer F."/>
            <person name="Freitag M."/>
            <person name="Gabaldon T."/>
            <person name="Kempken F."/>
            <person name="Kumar A."/>
            <person name="Marcet-Houben M."/>
            <person name="Poggeler S."/>
            <person name="Stajich J.E."/>
            <person name="Nowrousian M."/>
        </authorList>
    </citation>
    <scope>NUCLEOTIDE SEQUENCE [LARGE SCALE GENOMIC DNA]</scope>
    <source>
        <strain evidence="2">CBS 100304</strain>
        <tissue evidence="1">Vegetative mycelium</tissue>
    </source>
</reference>
<evidence type="ECO:0000313" key="1">
    <source>
        <dbReference type="EMBL" id="CCX10944.1"/>
    </source>
</evidence>
<name>U4LGS2_PYROM</name>
<gene>
    <name evidence="1" type="ORF">PCON_10538</name>
</gene>
<accession>U4LGS2</accession>
<organism evidence="1 2">
    <name type="scientific">Pyronema omphalodes (strain CBS 100304)</name>
    <name type="common">Pyronema confluens</name>
    <dbReference type="NCBI Taxonomy" id="1076935"/>
    <lineage>
        <taxon>Eukaryota</taxon>
        <taxon>Fungi</taxon>
        <taxon>Dikarya</taxon>
        <taxon>Ascomycota</taxon>
        <taxon>Pezizomycotina</taxon>
        <taxon>Pezizomycetes</taxon>
        <taxon>Pezizales</taxon>
        <taxon>Pyronemataceae</taxon>
        <taxon>Pyronema</taxon>
    </lineage>
</organism>
<dbReference type="AlphaFoldDB" id="U4LGS2"/>